<evidence type="ECO:0000313" key="1">
    <source>
        <dbReference type="EMBL" id="SDG24820.1"/>
    </source>
</evidence>
<evidence type="ECO:0008006" key="3">
    <source>
        <dbReference type="Google" id="ProtNLM"/>
    </source>
</evidence>
<accession>A0A1G7SRC3</accession>
<sequence length="452" mass="47936">MQTRHILIAATLIFSACHKEETVHISDAHISVGQTITSDTLSGAVKGTLAAGKTYYFRTDVTINQGDTLLMQAGAKLIAIGDGKTTATSPQITCNGTFISLGTADANNFITVADSLRKPENIGKGYWGGIQCGAASGDVIIKWTHLEFAGGPAGPSADPAVFAEGDPRNLITYTNYNGHFILEDSWLYGSTDDGIRILHGNVSVMRNTFEANGKAGGEALNLKAGSVGDVAYNLVIGAATNAFKVSNSGGGPVQTKVYLYNNTILNCGMRQVKSGRGGSINYEKGAQGKIYNNIIVDCRYGMRITPDADTTHTTYNNQFFYSNAQTQIDQFYTADGVGRKQSNDIMGAATPESNAPMFASYDVNQFDFAKNKAPLDISAMPFTIITAQQYDFSLLPGSPALKSANADVMQAQKTVPQGGLYGATTLQPSVDMGAYPSNGSGNQHITSSLLSK</sequence>
<dbReference type="SUPFAM" id="SSF51126">
    <property type="entry name" value="Pectin lyase-like"/>
    <property type="match status" value="1"/>
</dbReference>
<name>A0A1G7SRC3_CHIFI</name>
<proteinExistence type="predicted"/>
<dbReference type="AlphaFoldDB" id="A0A1G7SRC3"/>
<dbReference type="EMBL" id="FNBN01000003">
    <property type="protein sequence ID" value="SDG24820.1"/>
    <property type="molecule type" value="Genomic_DNA"/>
</dbReference>
<reference evidence="1 2" key="1">
    <citation type="submission" date="2016-10" db="EMBL/GenBank/DDBJ databases">
        <authorList>
            <person name="de Groot N.N."/>
        </authorList>
    </citation>
    <scope>NUCLEOTIDE SEQUENCE [LARGE SCALE GENOMIC DNA]</scope>
    <source>
        <strain evidence="1 2">DSM 527</strain>
    </source>
</reference>
<dbReference type="STRING" id="104663.SAMN04488121_103955"/>
<organism evidence="1 2">
    <name type="scientific">Chitinophaga filiformis</name>
    <name type="common">Myxococcus filiformis</name>
    <name type="synonym">Flexibacter filiformis</name>
    <dbReference type="NCBI Taxonomy" id="104663"/>
    <lineage>
        <taxon>Bacteria</taxon>
        <taxon>Pseudomonadati</taxon>
        <taxon>Bacteroidota</taxon>
        <taxon>Chitinophagia</taxon>
        <taxon>Chitinophagales</taxon>
        <taxon>Chitinophagaceae</taxon>
        <taxon>Chitinophaga</taxon>
    </lineage>
</organism>
<evidence type="ECO:0000313" key="2">
    <source>
        <dbReference type="Proteomes" id="UP000199045"/>
    </source>
</evidence>
<protein>
    <recommendedName>
        <fullName evidence="3">Right handed beta helix region</fullName>
    </recommendedName>
</protein>
<dbReference type="RefSeq" id="WP_089833895.1">
    <property type="nucleotide sequence ID" value="NZ_FNBN01000003.1"/>
</dbReference>
<dbReference type="Proteomes" id="UP000199045">
    <property type="component" value="Unassembled WGS sequence"/>
</dbReference>
<dbReference type="PROSITE" id="PS51257">
    <property type="entry name" value="PROKAR_LIPOPROTEIN"/>
    <property type="match status" value="1"/>
</dbReference>
<dbReference type="OrthoDB" id="974660at2"/>
<dbReference type="InterPro" id="IPR011050">
    <property type="entry name" value="Pectin_lyase_fold/virulence"/>
</dbReference>
<gene>
    <name evidence="1" type="ORF">SAMN04488121_103955</name>
</gene>